<sequence length="56" mass="6236">MPEPDDLMLVTEFDVLDALSTGLINWEQAKQKGLVTINGDSHKAQQLDAWFASIFS</sequence>
<reference evidence="1 2" key="1">
    <citation type="submission" date="2015-01" db="EMBL/GenBank/DDBJ databases">
        <title>Vibrio sp. C94 JCM 19241 whole genome shotgun sequence.</title>
        <authorList>
            <person name="Sawabe T."/>
            <person name="Meirelles P."/>
            <person name="Feng G."/>
            <person name="Sayaka M."/>
            <person name="Hattori M."/>
            <person name="Ohkuma M."/>
        </authorList>
    </citation>
    <scope>NUCLEOTIDE SEQUENCE [LARGE SCALE GENOMIC DNA]</scope>
    <source>
        <strain evidence="2">JCM 19241</strain>
    </source>
</reference>
<name>A0A0B8QMV7_9VIBR</name>
<organism evidence="1 2">
    <name type="scientific">Vibrio ishigakensis</name>
    <dbReference type="NCBI Taxonomy" id="1481914"/>
    <lineage>
        <taxon>Bacteria</taxon>
        <taxon>Pseudomonadati</taxon>
        <taxon>Pseudomonadota</taxon>
        <taxon>Gammaproteobacteria</taxon>
        <taxon>Vibrionales</taxon>
        <taxon>Vibrionaceae</taxon>
        <taxon>Vibrio</taxon>
    </lineage>
</organism>
<proteinExistence type="predicted"/>
<evidence type="ECO:0000313" key="2">
    <source>
        <dbReference type="Proteomes" id="UP000031666"/>
    </source>
</evidence>
<dbReference type="STRING" id="1481914.JCM19241_3900"/>
<evidence type="ECO:0000313" key="1">
    <source>
        <dbReference type="EMBL" id="GAM76363.1"/>
    </source>
</evidence>
<evidence type="ECO:0008006" key="3">
    <source>
        <dbReference type="Google" id="ProtNLM"/>
    </source>
</evidence>
<dbReference type="AlphaFoldDB" id="A0A0B8QMV7"/>
<reference evidence="1 2" key="2">
    <citation type="submission" date="2015-01" db="EMBL/GenBank/DDBJ databases">
        <authorList>
            <consortium name="NBRP consortium"/>
            <person name="Sawabe T."/>
            <person name="Meirelles P."/>
            <person name="Feng G."/>
            <person name="Sayaka M."/>
            <person name="Hattori M."/>
            <person name="Ohkuma M."/>
        </authorList>
    </citation>
    <scope>NUCLEOTIDE SEQUENCE [LARGE SCALE GENOMIC DNA]</scope>
    <source>
        <strain evidence="2">JCM 19241</strain>
    </source>
</reference>
<gene>
    <name evidence="1" type="ORF">JCM19241_3900</name>
</gene>
<comment type="caution">
    <text evidence="1">The sequence shown here is derived from an EMBL/GenBank/DDBJ whole genome shotgun (WGS) entry which is preliminary data.</text>
</comment>
<dbReference type="EMBL" id="BBSC01000006">
    <property type="protein sequence ID" value="GAM76363.1"/>
    <property type="molecule type" value="Genomic_DNA"/>
</dbReference>
<protein>
    <recommendedName>
        <fullName evidence="3">SCP2 domain-containing protein</fullName>
    </recommendedName>
</protein>
<dbReference type="Proteomes" id="UP000031666">
    <property type="component" value="Unassembled WGS sequence"/>
</dbReference>
<accession>A0A0B8QMV7</accession>